<keyword evidence="4 5" id="KW-0720">Serine protease</keyword>
<dbReference type="GO" id="GO:0005615">
    <property type="term" value="C:extracellular space"/>
    <property type="evidence" value="ECO:0007669"/>
    <property type="project" value="TreeGrafter"/>
</dbReference>
<dbReference type="EMBL" id="PCXQ01000003">
    <property type="protein sequence ID" value="PJE51325.1"/>
    <property type="molecule type" value="Genomic_DNA"/>
</dbReference>
<dbReference type="InterPro" id="IPR000209">
    <property type="entry name" value="Peptidase_S8/S53_dom"/>
</dbReference>
<feature type="active site" description="Charge relay system" evidence="5">
    <location>
        <position position="378"/>
    </location>
</feature>
<evidence type="ECO:0000256" key="7">
    <source>
        <dbReference type="SAM" id="SignalP"/>
    </source>
</evidence>
<evidence type="ECO:0000256" key="6">
    <source>
        <dbReference type="SAM" id="MobiDB-lite"/>
    </source>
</evidence>
<feature type="active site" description="Charge relay system" evidence="5">
    <location>
        <position position="209"/>
    </location>
</feature>
<comment type="similarity">
    <text evidence="1 5">Belongs to the peptidase S8 family.</text>
</comment>
<feature type="domain" description="Peptidase S8/S53" evidence="8">
    <location>
        <begin position="164"/>
        <end position="426"/>
    </location>
</feature>
<reference evidence="9 10" key="1">
    <citation type="submission" date="2017-09" db="EMBL/GenBank/DDBJ databases">
        <title>Depth-based differentiation of microbial function through sediment-hosted aquifers and enrichment of novel symbionts in the deep terrestrial subsurface.</title>
        <authorList>
            <person name="Probst A.J."/>
            <person name="Ladd B."/>
            <person name="Jarett J.K."/>
            <person name="Geller-Mcgrath D.E."/>
            <person name="Sieber C.M."/>
            <person name="Emerson J.B."/>
            <person name="Anantharaman K."/>
            <person name="Thomas B.C."/>
            <person name="Malmstrom R."/>
            <person name="Stieglmeier M."/>
            <person name="Klingl A."/>
            <person name="Woyke T."/>
            <person name="Ryan C.M."/>
            <person name="Banfield J.F."/>
        </authorList>
    </citation>
    <scope>NUCLEOTIDE SEQUENCE [LARGE SCALE GENOMIC DNA]</scope>
    <source>
        <strain evidence="9">CG10_big_fil_rev_8_21_14_0_10_36_16</strain>
    </source>
</reference>
<keyword evidence="2 5" id="KW-0645">Protease</keyword>
<organism evidence="9 10">
    <name type="scientific">Candidatus Yanofskybacteria bacterium CG10_big_fil_rev_8_21_14_0_10_36_16</name>
    <dbReference type="NCBI Taxonomy" id="1975096"/>
    <lineage>
        <taxon>Bacteria</taxon>
        <taxon>Candidatus Yanofskyibacteriota</taxon>
    </lineage>
</organism>
<evidence type="ECO:0000256" key="5">
    <source>
        <dbReference type="PROSITE-ProRule" id="PRU01240"/>
    </source>
</evidence>
<keyword evidence="7" id="KW-0732">Signal</keyword>
<dbReference type="Proteomes" id="UP000228496">
    <property type="component" value="Unassembled WGS sequence"/>
</dbReference>
<sequence length="432" mass="45733">MFKLKKLTIFTFLALFLMLTPALAFADSGRFFVKTTSGFWKVALGARHVFDAGFSAELNDFQFRFAKIFGLEVEEVDIFNVLPESVMVEEVIEQKASEVASDVVSQVPASSDVGAEVEVKPENNKGNKPDNSDVQRIKPSDQTPWGIEVVYNNSEIASTSGGFNVNVAVLDTGVNFDHPDLSGVKGTCFDFTSPVKAVKEGSCGDKNGHGTHVAGIVGANSGADGLGVYGVAPLVSVSAYKVCGNNGFCFADDIASALRHAADNGINVVNMSLGSDADSSLISSAVDYAFSKGVLMVSASGNDGPFENSIDFPAAYKEVVAVGAINSLIEITEWSSRGNNLKTEPFVVEDGDIEFALPGENIESTWKDNGYAILSGTSMASPFLSGLAAKYWQFDAEDPAAATREFLHLLASDIDGVGDDNASGFGLVRVSE</sequence>
<proteinExistence type="inferred from homology"/>
<feature type="region of interest" description="Disordered" evidence="6">
    <location>
        <begin position="120"/>
        <end position="139"/>
    </location>
</feature>
<evidence type="ECO:0000256" key="1">
    <source>
        <dbReference type="ARBA" id="ARBA00011073"/>
    </source>
</evidence>
<evidence type="ECO:0000256" key="4">
    <source>
        <dbReference type="ARBA" id="ARBA00022825"/>
    </source>
</evidence>
<keyword evidence="3 5" id="KW-0378">Hydrolase</keyword>
<dbReference type="PROSITE" id="PS00136">
    <property type="entry name" value="SUBTILASE_ASP"/>
    <property type="match status" value="1"/>
</dbReference>
<dbReference type="PANTHER" id="PTHR43806">
    <property type="entry name" value="PEPTIDASE S8"/>
    <property type="match status" value="1"/>
</dbReference>
<dbReference type="GO" id="GO:0004252">
    <property type="term" value="F:serine-type endopeptidase activity"/>
    <property type="evidence" value="ECO:0007669"/>
    <property type="project" value="UniProtKB-UniRule"/>
</dbReference>
<accession>A0A2J0Q845</accession>
<feature type="active site" description="Charge relay system" evidence="5">
    <location>
        <position position="171"/>
    </location>
</feature>
<feature type="chain" id="PRO_5014385010" evidence="7">
    <location>
        <begin position="27"/>
        <end position="432"/>
    </location>
</feature>
<evidence type="ECO:0000313" key="10">
    <source>
        <dbReference type="Proteomes" id="UP000228496"/>
    </source>
</evidence>
<dbReference type="SUPFAM" id="SSF52743">
    <property type="entry name" value="Subtilisin-like"/>
    <property type="match status" value="1"/>
</dbReference>
<evidence type="ECO:0000256" key="2">
    <source>
        <dbReference type="ARBA" id="ARBA00022670"/>
    </source>
</evidence>
<comment type="caution">
    <text evidence="9">The sequence shown here is derived from an EMBL/GenBank/DDBJ whole genome shotgun (WGS) entry which is preliminary data.</text>
</comment>
<evidence type="ECO:0000313" key="9">
    <source>
        <dbReference type="EMBL" id="PJE51325.1"/>
    </source>
</evidence>
<name>A0A2J0Q845_9BACT</name>
<dbReference type="Pfam" id="PF00082">
    <property type="entry name" value="Peptidase_S8"/>
    <property type="match status" value="1"/>
</dbReference>
<dbReference type="InterPro" id="IPR023827">
    <property type="entry name" value="Peptidase_S8_Asp-AS"/>
</dbReference>
<dbReference type="PROSITE" id="PS51892">
    <property type="entry name" value="SUBTILASE"/>
    <property type="match status" value="1"/>
</dbReference>
<evidence type="ECO:0000259" key="8">
    <source>
        <dbReference type="Pfam" id="PF00082"/>
    </source>
</evidence>
<dbReference type="PRINTS" id="PR00723">
    <property type="entry name" value="SUBTILISIN"/>
</dbReference>
<dbReference type="PROSITE" id="PS00137">
    <property type="entry name" value="SUBTILASE_HIS"/>
    <property type="match status" value="1"/>
</dbReference>
<dbReference type="AlphaFoldDB" id="A0A2J0Q845"/>
<dbReference type="InterPro" id="IPR050131">
    <property type="entry name" value="Peptidase_S8_subtilisin-like"/>
</dbReference>
<feature type="signal peptide" evidence="7">
    <location>
        <begin position="1"/>
        <end position="26"/>
    </location>
</feature>
<dbReference type="PANTHER" id="PTHR43806:SF11">
    <property type="entry name" value="CEREVISIN-RELATED"/>
    <property type="match status" value="1"/>
</dbReference>
<dbReference type="GO" id="GO:0006508">
    <property type="term" value="P:proteolysis"/>
    <property type="evidence" value="ECO:0007669"/>
    <property type="project" value="UniProtKB-KW"/>
</dbReference>
<evidence type="ECO:0000256" key="3">
    <source>
        <dbReference type="ARBA" id="ARBA00022801"/>
    </source>
</evidence>
<dbReference type="Gene3D" id="3.40.50.200">
    <property type="entry name" value="Peptidase S8/S53 domain"/>
    <property type="match status" value="1"/>
</dbReference>
<dbReference type="InterPro" id="IPR022398">
    <property type="entry name" value="Peptidase_S8_His-AS"/>
</dbReference>
<dbReference type="InterPro" id="IPR036852">
    <property type="entry name" value="Peptidase_S8/S53_dom_sf"/>
</dbReference>
<gene>
    <name evidence="9" type="ORF">COV29_01050</name>
</gene>
<protein>
    <submittedName>
        <fullName evidence="9">Peptidase S8</fullName>
    </submittedName>
</protein>
<dbReference type="InterPro" id="IPR015500">
    <property type="entry name" value="Peptidase_S8_subtilisin-rel"/>
</dbReference>